<reference evidence="3" key="1">
    <citation type="submission" date="2020-08" db="EMBL/GenBank/DDBJ databases">
        <title>Winogradskyella ouciana sp. nov., isolated from the hadal seawater of the Mariana Trench.</title>
        <authorList>
            <person name="He X."/>
        </authorList>
    </citation>
    <scope>NUCLEOTIDE SEQUENCE [LARGE SCALE GENOMIC DNA]</scope>
    <source>
        <strain evidence="3">KCTC 52348</strain>
    </source>
</reference>
<evidence type="ECO:0000313" key="4">
    <source>
        <dbReference type="Proteomes" id="UP000533900"/>
    </source>
</evidence>
<dbReference type="RefSeq" id="WP_185787573.1">
    <property type="nucleotide sequence ID" value="NZ_CANMIT010000001.1"/>
</dbReference>
<feature type="domain" description="DUF2061" evidence="2">
    <location>
        <begin position="80"/>
        <end position="130"/>
    </location>
</feature>
<sequence length="141" mass="16439">MATDVSYKRHIAKTITWRLVGTLDTILLSWFITGDPLAGLKIGLAEVTTKSVLYYLHERVWYKINLSKDGVLLESRKRHVAKTVTWRFIGTLDTMTLAWIISDDPLAALQIGFAEVITKMILYYFHERMWYRINFGLTKRQ</sequence>
<gene>
    <name evidence="3" type="ORF">H7F21_02070</name>
</gene>
<feature type="transmembrane region" description="Helical" evidence="1">
    <location>
        <begin position="84"/>
        <end position="101"/>
    </location>
</feature>
<comment type="caution">
    <text evidence="3">The sequence shown here is derived from an EMBL/GenBank/DDBJ whole genome shotgun (WGS) entry which is preliminary data.</text>
</comment>
<evidence type="ECO:0000259" key="2">
    <source>
        <dbReference type="Pfam" id="PF09834"/>
    </source>
</evidence>
<dbReference type="AlphaFoldDB" id="A0A842IPY2"/>
<name>A0A842IPY2_9FLAO</name>
<keyword evidence="1" id="KW-1133">Transmembrane helix</keyword>
<dbReference type="Pfam" id="PF09834">
    <property type="entry name" value="DUF2061"/>
    <property type="match status" value="2"/>
</dbReference>
<feature type="transmembrane region" description="Helical" evidence="1">
    <location>
        <begin position="107"/>
        <end position="125"/>
    </location>
</feature>
<dbReference type="EMBL" id="JACLCP010000001">
    <property type="protein sequence ID" value="MBC2843863.1"/>
    <property type="molecule type" value="Genomic_DNA"/>
</dbReference>
<keyword evidence="1" id="KW-0472">Membrane</keyword>
<proteinExistence type="predicted"/>
<protein>
    <submittedName>
        <fullName evidence="3">DUF2061 domain-containing protein</fullName>
    </submittedName>
</protein>
<evidence type="ECO:0000313" key="3">
    <source>
        <dbReference type="EMBL" id="MBC2843863.1"/>
    </source>
</evidence>
<dbReference type="Proteomes" id="UP000533900">
    <property type="component" value="Unassembled WGS sequence"/>
</dbReference>
<accession>A0A842IPY2</accession>
<dbReference type="InterPro" id="IPR018638">
    <property type="entry name" value="DUF2061_membrane"/>
</dbReference>
<evidence type="ECO:0000256" key="1">
    <source>
        <dbReference type="SAM" id="Phobius"/>
    </source>
</evidence>
<feature type="domain" description="DUF2061" evidence="2">
    <location>
        <begin position="11"/>
        <end position="61"/>
    </location>
</feature>
<keyword evidence="1" id="KW-0812">Transmembrane</keyword>
<organism evidence="3 4">
    <name type="scientific">Winogradskyella flava</name>
    <dbReference type="NCBI Taxonomy" id="1884876"/>
    <lineage>
        <taxon>Bacteria</taxon>
        <taxon>Pseudomonadati</taxon>
        <taxon>Bacteroidota</taxon>
        <taxon>Flavobacteriia</taxon>
        <taxon>Flavobacteriales</taxon>
        <taxon>Flavobacteriaceae</taxon>
        <taxon>Winogradskyella</taxon>
    </lineage>
</organism>
<keyword evidence="4" id="KW-1185">Reference proteome</keyword>